<proteinExistence type="predicted"/>
<evidence type="ECO:0000313" key="2">
    <source>
        <dbReference type="EMBL" id="EEC10010.1"/>
    </source>
</evidence>
<protein>
    <submittedName>
        <fullName evidence="2 3">Uncharacterized protein</fullName>
    </submittedName>
</protein>
<dbReference type="Proteomes" id="UP000001555">
    <property type="component" value="Unassembled WGS sequence"/>
</dbReference>
<accession>B7PTT8</accession>
<evidence type="ECO:0000256" key="1">
    <source>
        <dbReference type="SAM" id="Phobius"/>
    </source>
</evidence>
<dbReference type="VEuPathDB" id="VectorBase:ISCI019357"/>
<gene>
    <name evidence="2" type="ORF">IscW_ISCW019357</name>
</gene>
<keyword evidence="1" id="KW-1133">Transmembrane helix</keyword>
<organism>
    <name type="scientific">Ixodes scapularis</name>
    <name type="common">Black-legged tick</name>
    <name type="synonym">Deer tick</name>
    <dbReference type="NCBI Taxonomy" id="6945"/>
    <lineage>
        <taxon>Eukaryota</taxon>
        <taxon>Metazoa</taxon>
        <taxon>Ecdysozoa</taxon>
        <taxon>Arthropoda</taxon>
        <taxon>Chelicerata</taxon>
        <taxon>Arachnida</taxon>
        <taxon>Acari</taxon>
        <taxon>Parasitiformes</taxon>
        <taxon>Ixodida</taxon>
        <taxon>Ixodoidea</taxon>
        <taxon>Ixodidae</taxon>
        <taxon>Ixodinae</taxon>
        <taxon>Ixodes</taxon>
    </lineage>
</organism>
<dbReference type="EMBL" id="ABJB010074201">
    <property type="status" value="NOT_ANNOTATED_CDS"/>
    <property type="molecule type" value="Genomic_DNA"/>
</dbReference>
<keyword evidence="1" id="KW-0812">Transmembrane</keyword>
<dbReference type="EnsemblMetazoa" id="ISCW019357-RA">
    <property type="protein sequence ID" value="ISCW019357-PA"/>
    <property type="gene ID" value="ISCW019357"/>
</dbReference>
<dbReference type="HOGENOM" id="CLU_1416600_0_0_1"/>
<keyword evidence="1" id="KW-0472">Membrane</keyword>
<keyword evidence="4" id="KW-1185">Reference proteome</keyword>
<reference evidence="2 4" key="1">
    <citation type="submission" date="2008-03" db="EMBL/GenBank/DDBJ databases">
        <title>Annotation of Ixodes scapularis.</title>
        <authorList>
            <consortium name="Ixodes scapularis Genome Project Consortium"/>
            <person name="Caler E."/>
            <person name="Hannick L.I."/>
            <person name="Bidwell S."/>
            <person name="Joardar V."/>
            <person name="Thiagarajan M."/>
            <person name="Amedeo P."/>
            <person name="Galinsky K.J."/>
            <person name="Schobel S."/>
            <person name="Inman J."/>
            <person name="Hostetler J."/>
            <person name="Miller J."/>
            <person name="Hammond M."/>
            <person name="Megy K."/>
            <person name="Lawson D."/>
            <person name="Kodira C."/>
            <person name="Sutton G."/>
            <person name="Meyer J."/>
            <person name="Hill C.A."/>
            <person name="Birren B."/>
            <person name="Nene V."/>
            <person name="Collins F."/>
            <person name="Alarcon-Chaidez F."/>
            <person name="Wikel S."/>
            <person name="Strausberg R."/>
        </authorList>
    </citation>
    <scope>NUCLEOTIDE SEQUENCE [LARGE SCALE GENOMIC DNA]</scope>
    <source>
        <strain evidence="4">Wikel</strain>
        <strain evidence="2">Wikel colony</strain>
    </source>
</reference>
<evidence type="ECO:0000313" key="4">
    <source>
        <dbReference type="Proteomes" id="UP000001555"/>
    </source>
</evidence>
<dbReference type="EMBL" id="ABJB010466537">
    <property type="status" value="NOT_ANNOTATED_CDS"/>
    <property type="molecule type" value="Genomic_DNA"/>
</dbReference>
<reference evidence="3" key="2">
    <citation type="submission" date="2020-05" db="UniProtKB">
        <authorList>
            <consortium name="EnsemblMetazoa"/>
        </authorList>
    </citation>
    <scope>IDENTIFICATION</scope>
    <source>
        <strain evidence="3">wikel</strain>
    </source>
</reference>
<sequence>MRQNLGHVRVLLWRTLWVQALRRHYFYTGAELLLVVLCFRVFAMGPSMPDPADTRVRLPEQDSAAEALSDFAKAVPEAVLYAPHNAYTDTLVRDAYPVTVINGRSRPQYLLLETGDRVAKACVSSFGAVCVRFEGNSTGMQPDLNYTLIAFRSDGFDRDLRRVGFHPPAELGLNFKALLSKSSECLALVCGF</sequence>
<name>B7PTT8_IXOSC</name>
<evidence type="ECO:0000313" key="3">
    <source>
        <dbReference type="EnsemblMetazoa" id="ISCW019357-PA"/>
    </source>
</evidence>
<dbReference type="EMBL" id="ABJB010312339">
    <property type="status" value="NOT_ANNOTATED_CDS"/>
    <property type="molecule type" value="Genomic_DNA"/>
</dbReference>
<dbReference type="PaxDb" id="6945-B7PTT8"/>
<feature type="transmembrane region" description="Helical" evidence="1">
    <location>
        <begin position="24"/>
        <end position="43"/>
    </location>
</feature>
<dbReference type="EMBL" id="DS788192">
    <property type="protein sequence ID" value="EEC10010.1"/>
    <property type="molecule type" value="Genomic_DNA"/>
</dbReference>
<dbReference type="AlphaFoldDB" id="B7PTT8"/>
<dbReference type="VEuPathDB" id="VectorBase:ISCW019357"/>
<dbReference type="InParanoid" id="B7PTT8"/>